<dbReference type="AlphaFoldDB" id="A0A8D8TLJ9"/>
<sequence>MVKKRKTRNTTEDIEKRREQRKLLMRKARERQRSNPKLHEEVKARVREYRRKKKAEGRIKGIAELSPREQEAQREDWRLCSARWRARNKKSAQFDEFGESNNICDQQQ</sequence>
<name>A0A8D8TLJ9_9HEMI</name>
<organism evidence="1">
    <name type="scientific">Cacopsylla melanoneura</name>
    <dbReference type="NCBI Taxonomy" id="428564"/>
    <lineage>
        <taxon>Eukaryota</taxon>
        <taxon>Metazoa</taxon>
        <taxon>Ecdysozoa</taxon>
        <taxon>Arthropoda</taxon>
        <taxon>Hexapoda</taxon>
        <taxon>Insecta</taxon>
        <taxon>Pterygota</taxon>
        <taxon>Neoptera</taxon>
        <taxon>Paraneoptera</taxon>
        <taxon>Hemiptera</taxon>
        <taxon>Sternorrhyncha</taxon>
        <taxon>Psylloidea</taxon>
        <taxon>Psyllidae</taxon>
        <taxon>Psyllinae</taxon>
        <taxon>Cacopsylla</taxon>
    </lineage>
</organism>
<accession>A0A8D8TLJ9</accession>
<evidence type="ECO:0000313" key="1">
    <source>
        <dbReference type="EMBL" id="CAG6688252.1"/>
    </source>
</evidence>
<reference evidence="1" key="1">
    <citation type="submission" date="2021-05" db="EMBL/GenBank/DDBJ databases">
        <authorList>
            <person name="Alioto T."/>
            <person name="Alioto T."/>
            <person name="Gomez Garrido J."/>
        </authorList>
    </citation>
    <scope>NUCLEOTIDE SEQUENCE</scope>
</reference>
<protein>
    <submittedName>
        <fullName evidence="1">Uncharacterized protein</fullName>
    </submittedName>
</protein>
<proteinExistence type="predicted"/>
<dbReference type="EMBL" id="HBUF01285841">
    <property type="protein sequence ID" value="CAG6688252.1"/>
    <property type="molecule type" value="Transcribed_RNA"/>
</dbReference>